<organism evidence="2 3">
    <name type="scientific">Clathrospora elynae</name>
    <dbReference type="NCBI Taxonomy" id="706981"/>
    <lineage>
        <taxon>Eukaryota</taxon>
        <taxon>Fungi</taxon>
        <taxon>Dikarya</taxon>
        <taxon>Ascomycota</taxon>
        <taxon>Pezizomycotina</taxon>
        <taxon>Dothideomycetes</taxon>
        <taxon>Pleosporomycetidae</taxon>
        <taxon>Pleosporales</taxon>
        <taxon>Diademaceae</taxon>
        <taxon>Clathrospora</taxon>
    </lineage>
</organism>
<dbReference type="EMBL" id="ML976015">
    <property type="protein sequence ID" value="KAF1944642.1"/>
    <property type="molecule type" value="Genomic_DNA"/>
</dbReference>
<dbReference type="AlphaFoldDB" id="A0A6A5SY67"/>
<protein>
    <submittedName>
        <fullName evidence="2">Uncharacterized protein</fullName>
    </submittedName>
</protein>
<dbReference type="Proteomes" id="UP000800038">
    <property type="component" value="Unassembled WGS sequence"/>
</dbReference>
<proteinExistence type="predicted"/>
<keyword evidence="3" id="KW-1185">Reference proteome</keyword>
<gene>
    <name evidence="2" type="ORF">EJ02DRAFT_452247</name>
</gene>
<accession>A0A6A5SY67</accession>
<feature type="compositionally biased region" description="Polar residues" evidence="1">
    <location>
        <begin position="18"/>
        <end position="40"/>
    </location>
</feature>
<reference evidence="2" key="1">
    <citation type="journal article" date="2020" name="Stud. Mycol.">
        <title>101 Dothideomycetes genomes: a test case for predicting lifestyles and emergence of pathogens.</title>
        <authorList>
            <person name="Haridas S."/>
            <person name="Albert R."/>
            <person name="Binder M."/>
            <person name="Bloem J."/>
            <person name="Labutti K."/>
            <person name="Salamov A."/>
            <person name="Andreopoulos B."/>
            <person name="Baker S."/>
            <person name="Barry K."/>
            <person name="Bills G."/>
            <person name="Bluhm B."/>
            <person name="Cannon C."/>
            <person name="Castanera R."/>
            <person name="Culley D."/>
            <person name="Daum C."/>
            <person name="Ezra D."/>
            <person name="Gonzalez J."/>
            <person name="Henrissat B."/>
            <person name="Kuo A."/>
            <person name="Liang C."/>
            <person name="Lipzen A."/>
            <person name="Lutzoni F."/>
            <person name="Magnuson J."/>
            <person name="Mondo S."/>
            <person name="Nolan M."/>
            <person name="Ohm R."/>
            <person name="Pangilinan J."/>
            <person name="Park H.-J."/>
            <person name="Ramirez L."/>
            <person name="Alfaro M."/>
            <person name="Sun H."/>
            <person name="Tritt A."/>
            <person name="Yoshinaga Y."/>
            <person name="Zwiers L.-H."/>
            <person name="Turgeon B."/>
            <person name="Goodwin S."/>
            <person name="Spatafora J."/>
            <person name="Crous P."/>
            <person name="Grigoriev I."/>
        </authorList>
    </citation>
    <scope>NUCLEOTIDE SEQUENCE</scope>
    <source>
        <strain evidence="2">CBS 161.51</strain>
    </source>
</reference>
<evidence type="ECO:0000313" key="3">
    <source>
        <dbReference type="Proteomes" id="UP000800038"/>
    </source>
</evidence>
<evidence type="ECO:0000313" key="2">
    <source>
        <dbReference type="EMBL" id="KAF1944642.1"/>
    </source>
</evidence>
<evidence type="ECO:0000256" key="1">
    <source>
        <dbReference type="SAM" id="MobiDB-lite"/>
    </source>
</evidence>
<sequence>MACFTVHVGATIPAAQRSGRTPNTKMMPTSTHNNSTNMSPIDTAVEDFKLQEL</sequence>
<name>A0A6A5SY67_9PLEO</name>
<feature type="region of interest" description="Disordered" evidence="1">
    <location>
        <begin position="14"/>
        <end position="41"/>
    </location>
</feature>